<keyword evidence="2 6" id="KW-0812">Transmembrane</keyword>
<dbReference type="Gene3D" id="3.30.750.24">
    <property type="entry name" value="STAS domain"/>
    <property type="match status" value="1"/>
</dbReference>
<dbReference type="Pfam" id="PF00916">
    <property type="entry name" value="Sulfate_transp"/>
    <property type="match status" value="1"/>
</dbReference>
<name>A0AA39LCR7_SARSR</name>
<feature type="domain" description="STAS" evidence="7">
    <location>
        <begin position="530"/>
        <end position="654"/>
    </location>
</feature>
<dbReference type="EMBL" id="JAPDFR010000001">
    <property type="protein sequence ID" value="KAK0392508.1"/>
    <property type="molecule type" value="Genomic_DNA"/>
</dbReference>
<evidence type="ECO:0000256" key="2">
    <source>
        <dbReference type="ARBA" id="ARBA00022692"/>
    </source>
</evidence>
<dbReference type="AlphaFoldDB" id="A0AA39LCR7"/>
<keyword evidence="3 6" id="KW-1133">Transmembrane helix</keyword>
<accession>A0AA39LCR7</accession>
<feature type="compositionally biased region" description="Polar residues" evidence="5">
    <location>
        <begin position="7"/>
        <end position="17"/>
    </location>
</feature>
<feature type="transmembrane region" description="Helical" evidence="6">
    <location>
        <begin position="427"/>
        <end position="446"/>
    </location>
</feature>
<keyword evidence="4 6" id="KW-0472">Membrane</keyword>
<sequence>MSAPSAGASTHQLVNQVERSHAPRSSLGRASQYFKSLFPFLTWIRRYNSAWLGSDLIAGITVGAIVVPQGMAYASLAKLDPEFGLYSSFVGVMIYWLFGTSKDISIGPVAVLSTVVGNLVHDVNTSAPDVAPYAVAASLSILTGFLVLLMGLLRCGFIVNLVSAPSLAAFMTGSAITIIVSQIPSVLGLTGFSTREAPFKVIMNTITSIDQANVNAVLGFSALILLYLARSGFTLAAERSPKHRAALQLLNSMRAVSVIVFFTLVSWFAHWSTALEPTFDVLGTIPKGFQHFGFPPVNTDLFITIIPYLPATIVVMLVEHMAIAKSFGRANNYSINPSQEMVAIGMTNLVGPFFGGYPSTGSFSRTAIQSKSGARSPLAGMMTGLMVLLALYLLTAAFFYIPTAVLAAVVIHAVGDLITPASTLRQYWAVSAVELLVFSVGVLASFMKSIETGLYASVALSTVALLYQSLRIRARDAQIRLPLQLRRCVRNMRPSRVPSRQYGTFEGPQEAGSQDYRLNLVDKAARLPHPGVVVYQLPTSLDYINSARSLHELTSFVLKHTLSPAEIPSDLQKEQSWSPPEFETEASRDNLTLSPLQAIVLDFSMTQSVDATAVQQLVDLKKQLDAYASPTVLEWRFVHIDSRQVRKSLQGVSLVRSVDPDQTPINERGDLETQLTCTLLTGTASGEEPQGEQWQP</sequence>
<dbReference type="PROSITE" id="PS50801">
    <property type="entry name" value="STAS"/>
    <property type="match status" value="1"/>
</dbReference>
<evidence type="ECO:0000256" key="6">
    <source>
        <dbReference type="SAM" id="Phobius"/>
    </source>
</evidence>
<evidence type="ECO:0000259" key="7">
    <source>
        <dbReference type="PROSITE" id="PS50801"/>
    </source>
</evidence>
<comment type="caution">
    <text evidence="8">The sequence shown here is derived from an EMBL/GenBank/DDBJ whole genome shotgun (WGS) entry which is preliminary data.</text>
</comment>
<feature type="transmembrane region" description="Helical" evidence="6">
    <location>
        <begin position="133"/>
        <end position="155"/>
    </location>
</feature>
<dbReference type="Proteomes" id="UP001175261">
    <property type="component" value="Unassembled WGS sequence"/>
</dbReference>
<dbReference type="PANTHER" id="PTHR11814">
    <property type="entry name" value="SULFATE TRANSPORTER"/>
    <property type="match status" value="1"/>
</dbReference>
<reference evidence="8" key="1">
    <citation type="submission" date="2022-10" db="EMBL/GenBank/DDBJ databases">
        <title>Determination and structural analysis of whole genome sequence of Sarocladium strictum F4-1.</title>
        <authorList>
            <person name="Hu L."/>
            <person name="Jiang Y."/>
        </authorList>
    </citation>
    <scope>NUCLEOTIDE SEQUENCE</scope>
    <source>
        <strain evidence="8">F4-1</strain>
    </source>
</reference>
<evidence type="ECO:0000256" key="1">
    <source>
        <dbReference type="ARBA" id="ARBA00004141"/>
    </source>
</evidence>
<dbReference type="InterPro" id="IPR036513">
    <property type="entry name" value="STAS_dom_sf"/>
</dbReference>
<evidence type="ECO:0000256" key="5">
    <source>
        <dbReference type="SAM" id="MobiDB-lite"/>
    </source>
</evidence>
<gene>
    <name evidence="8" type="ORF">NLU13_2003</name>
</gene>
<dbReference type="Pfam" id="PF01740">
    <property type="entry name" value="STAS"/>
    <property type="match status" value="1"/>
</dbReference>
<organism evidence="8 9">
    <name type="scientific">Sarocladium strictum</name>
    <name type="common">Black bundle disease fungus</name>
    <name type="synonym">Acremonium strictum</name>
    <dbReference type="NCBI Taxonomy" id="5046"/>
    <lineage>
        <taxon>Eukaryota</taxon>
        <taxon>Fungi</taxon>
        <taxon>Dikarya</taxon>
        <taxon>Ascomycota</taxon>
        <taxon>Pezizomycotina</taxon>
        <taxon>Sordariomycetes</taxon>
        <taxon>Hypocreomycetidae</taxon>
        <taxon>Hypocreales</taxon>
        <taxon>Sarocladiaceae</taxon>
        <taxon>Sarocladium</taxon>
    </lineage>
</organism>
<evidence type="ECO:0000256" key="3">
    <source>
        <dbReference type="ARBA" id="ARBA00022989"/>
    </source>
</evidence>
<protein>
    <recommendedName>
        <fullName evidence="7">STAS domain-containing protein</fullName>
    </recommendedName>
</protein>
<dbReference type="InterPro" id="IPR001902">
    <property type="entry name" value="SLC26A/SulP_fam"/>
</dbReference>
<feature type="transmembrane region" description="Helical" evidence="6">
    <location>
        <begin position="385"/>
        <end position="415"/>
    </location>
</feature>
<comment type="subcellular location">
    <subcellularLocation>
        <location evidence="1">Membrane</location>
        <topology evidence="1">Multi-pass membrane protein</topology>
    </subcellularLocation>
</comment>
<evidence type="ECO:0000256" key="4">
    <source>
        <dbReference type="ARBA" id="ARBA00023136"/>
    </source>
</evidence>
<feature type="region of interest" description="Disordered" evidence="5">
    <location>
        <begin position="1"/>
        <end position="20"/>
    </location>
</feature>
<dbReference type="InterPro" id="IPR002645">
    <property type="entry name" value="STAS_dom"/>
</dbReference>
<feature type="transmembrane region" description="Helical" evidence="6">
    <location>
        <begin position="212"/>
        <end position="229"/>
    </location>
</feature>
<dbReference type="GO" id="GO:0016020">
    <property type="term" value="C:membrane"/>
    <property type="evidence" value="ECO:0007669"/>
    <property type="project" value="UniProtKB-SubCell"/>
</dbReference>
<feature type="transmembrane region" description="Helical" evidence="6">
    <location>
        <begin position="249"/>
        <end position="269"/>
    </location>
</feature>
<evidence type="ECO:0000313" key="8">
    <source>
        <dbReference type="EMBL" id="KAK0392508.1"/>
    </source>
</evidence>
<feature type="transmembrane region" description="Helical" evidence="6">
    <location>
        <begin position="453"/>
        <end position="470"/>
    </location>
</feature>
<dbReference type="GO" id="GO:0055085">
    <property type="term" value="P:transmembrane transport"/>
    <property type="evidence" value="ECO:0007669"/>
    <property type="project" value="InterPro"/>
</dbReference>
<dbReference type="NCBIfam" id="TIGR00815">
    <property type="entry name" value="sulP"/>
    <property type="match status" value="1"/>
</dbReference>
<feature type="transmembrane region" description="Helical" evidence="6">
    <location>
        <begin position="83"/>
        <end position="99"/>
    </location>
</feature>
<keyword evidence="9" id="KW-1185">Reference proteome</keyword>
<feature type="transmembrane region" description="Helical" evidence="6">
    <location>
        <begin position="56"/>
        <end position="76"/>
    </location>
</feature>
<feature type="transmembrane region" description="Helical" evidence="6">
    <location>
        <begin position="301"/>
        <end position="318"/>
    </location>
</feature>
<dbReference type="InterPro" id="IPR011547">
    <property type="entry name" value="SLC26A/SulP_dom"/>
</dbReference>
<evidence type="ECO:0000313" key="9">
    <source>
        <dbReference type="Proteomes" id="UP001175261"/>
    </source>
</evidence>
<feature type="transmembrane region" description="Helical" evidence="6">
    <location>
        <begin position="167"/>
        <end position="192"/>
    </location>
</feature>
<proteinExistence type="predicted"/>